<feature type="non-terminal residue" evidence="1">
    <location>
        <position position="74"/>
    </location>
</feature>
<dbReference type="VEuPathDB" id="ToxoDB:CSUI_008481"/>
<gene>
    <name evidence="1" type="ORF">CSUI_008481</name>
</gene>
<keyword evidence="2" id="KW-1185">Reference proteome</keyword>
<sequence length="74" mass="8049">QPSPAFLFGSKRARSLGFVKIHLSVTGFHSRYEVFLTEHQLTACTLFTVVCRASLDWPSPRGLPLTPASEAGCG</sequence>
<dbReference type="RefSeq" id="XP_067919414.1">
    <property type="nucleotide sequence ID" value="XM_068068613.1"/>
</dbReference>
<protein>
    <submittedName>
        <fullName evidence="1">Uncharacterized protein</fullName>
    </submittedName>
</protein>
<evidence type="ECO:0000313" key="2">
    <source>
        <dbReference type="Proteomes" id="UP000221165"/>
    </source>
</evidence>
<dbReference type="EMBL" id="MIGC01004747">
    <property type="protein sequence ID" value="PHJ17698.1"/>
    <property type="molecule type" value="Genomic_DNA"/>
</dbReference>
<feature type="non-terminal residue" evidence="1">
    <location>
        <position position="1"/>
    </location>
</feature>
<accession>A0A2C6KM39</accession>
<proteinExistence type="predicted"/>
<dbReference type="GeneID" id="94431824"/>
<dbReference type="Proteomes" id="UP000221165">
    <property type="component" value="Unassembled WGS sequence"/>
</dbReference>
<dbReference type="AlphaFoldDB" id="A0A2C6KM39"/>
<reference evidence="1 2" key="1">
    <citation type="journal article" date="2017" name="Int. J. Parasitol.">
        <title>The genome of the protozoan parasite Cystoisospora suis and a reverse vaccinology approach to identify vaccine candidates.</title>
        <authorList>
            <person name="Palmieri N."/>
            <person name="Shrestha A."/>
            <person name="Ruttkowski B."/>
            <person name="Beck T."/>
            <person name="Vogl C."/>
            <person name="Tomley F."/>
            <person name="Blake D.P."/>
            <person name="Joachim A."/>
        </authorList>
    </citation>
    <scope>NUCLEOTIDE SEQUENCE [LARGE SCALE GENOMIC DNA]</scope>
    <source>
        <strain evidence="1 2">Wien I</strain>
    </source>
</reference>
<name>A0A2C6KM39_9APIC</name>
<comment type="caution">
    <text evidence="1">The sequence shown here is derived from an EMBL/GenBank/DDBJ whole genome shotgun (WGS) entry which is preliminary data.</text>
</comment>
<organism evidence="1 2">
    <name type="scientific">Cystoisospora suis</name>
    <dbReference type="NCBI Taxonomy" id="483139"/>
    <lineage>
        <taxon>Eukaryota</taxon>
        <taxon>Sar</taxon>
        <taxon>Alveolata</taxon>
        <taxon>Apicomplexa</taxon>
        <taxon>Conoidasida</taxon>
        <taxon>Coccidia</taxon>
        <taxon>Eucoccidiorida</taxon>
        <taxon>Eimeriorina</taxon>
        <taxon>Sarcocystidae</taxon>
        <taxon>Cystoisospora</taxon>
    </lineage>
</organism>
<evidence type="ECO:0000313" key="1">
    <source>
        <dbReference type="EMBL" id="PHJ17698.1"/>
    </source>
</evidence>